<dbReference type="EMBL" id="JBANMG010000005">
    <property type="protein sequence ID" value="KAK6952858.1"/>
    <property type="molecule type" value="Genomic_DNA"/>
</dbReference>
<organism evidence="1 2">
    <name type="scientific">Daldinia eschscholtzii</name>
    <dbReference type="NCBI Taxonomy" id="292717"/>
    <lineage>
        <taxon>Eukaryota</taxon>
        <taxon>Fungi</taxon>
        <taxon>Dikarya</taxon>
        <taxon>Ascomycota</taxon>
        <taxon>Pezizomycotina</taxon>
        <taxon>Sordariomycetes</taxon>
        <taxon>Xylariomycetidae</taxon>
        <taxon>Xylariales</taxon>
        <taxon>Hypoxylaceae</taxon>
        <taxon>Daldinia</taxon>
    </lineage>
</organism>
<protein>
    <submittedName>
        <fullName evidence="1">Uncharacterized protein</fullName>
    </submittedName>
</protein>
<reference evidence="1 2" key="1">
    <citation type="journal article" date="2024" name="Front Chem Biol">
        <title>Unveiling the potential of Daldinia eschscholtzii MFLUCC 19-0629 through bioactivity and bioinformatics studies for enhanced sustainable agriculture production.</title>
        <authorList>
            <person name="Brooks S."/>
            <person name="Weaver J.A."/>
            <person name="Klomchit A."/>
            <person name="Alharthi S.A."/>
            <person name="Onlamun T."/>
            <person name="Nurani R."/>
            <person name="Vong T.K."/>
            <person name="Alberti F."/>
            <person name="Greco C."/>
        </authorList>
    </citation>
    <scope>NUCLEOTIDE SEQUENCE [LARGE SCALE GENOMIC DNA]</scope>
    <source>
        <strain evidence="1">MFLUCC 19-0629</strain>
    </source>
</reference>
<evidence type="ECO:0000313" key="1">
    <source>
        <dbReference type="EMBL" id="KAK6952858.1"/>
    </source>
</evidence>
<dbReference type="Proteomes" id="UP001369815">
    <property type="component" value="Unassembled WGS sequence"/>
</dbReference>
<comment type="caution">
    <text evidence="1">The sequence shown here is derived from an EMBL/GenBank/DDBJ whole genome shotgun (WGS) entry which is preliminary data.</text>
</comment>
<name>A0AAX6MJM6_9PEZI</name>
<gene>
    <name evidence="1" type="ORF">Daesc_005153</name>
</gene>
<keyword evidence="2" id="KW-1185">Reference proteome</keyword>
<proteinExistence type="predicted"/>
<evidence type="ECO:0000313" key="2">
    <source>
        <dbReference type="Proteomes" id="UP001369815"/>
    </source>
</evidence>
<accession>A0AAX6MJM6</accession>
<dbReference type="AlphaFoldDB" id="A0AAX6MJM6"/>
<sequence length="50" mass="5184">MAELTKVPRSQKAVVARQEGGEKVQTAAMVDADGNVVAFNAAGVAKGQRK</sequence>